<keyword evidence="1" id="KW-1133">Transmembrane helix</keyword>
<dbReference type="Proteomes" id="UP001224674">
    <property type="component" value="Chromosome"/>
</dbReference>
<keyword evidence="1" id="KW-0812">Transmembrane</keyword>
<gene>
    <name evidence="2" type="ORF">QDX21_00470</name>
</gene>
<feature type="transmembrane region" description="Helical" evidence="1">
    <location>
        <begin position="6"/>
        <end position="29"/>
    </location>
</feature>
<organism evidence="2 3">
    <name type="scientific">Auritidibacter ignavus</name>
    <dbReference type="NCBI Taxonomy" id="678932"/>
    <lineage>
        <taxon>Bacteria</taxon>
        <taxon>Bacillati</taxon>
        <taxon>Actinomycetota</taxon>
        <taxon>Actinomycetes</taxon>
        <taxon>Micrococcales</taxon>
        <taxon>Micrococcaceae</taxon>
        <taxon>Auritidibacter</taxon>
    </lineage>
</organism>
<dbReference type="RefSeq" id="WP_110100266.1">
    <property type="nucleotide sequence ID" value="NZ_CP122561.1"/>
</dbReference>
<keyword evidence="1" id="KW-0472">Membrane</keyword>
<reference evidence="2 3" key="1">
    <citation type="submission" date="2023-03" db="EMBL/GenBank/DDBJ databases">
        <title>Complete genome sequences of several Auritidibacter ignavus strains isolated from ear infections.</title>
        <authorList>
            <person name="Baehr T."/>
            <person name="Baumhoegger A.M."/>
        </authorList>
    </citation>
    <scope>NUCLEOTIDE SEQUENCE [LARGE SCALE GENOMIC DNA]</scope>
    <source>
        <strain evidence="2 3">BABAE-6</strain>
    </source>
</reference>
<evidence type="ECO:0000313" key="3">
    <source>
        <dbReference type="Proteomes" id="UP001224674"/>
    </source>
</evidence>
<accession>A0AAJ6DC65</accession>
<keyword evidence="3" id="KW-1185">Reference proteome</keyword>
<dbReference type="EMBL" id="CP122566">
    <property type="protein sequence ID" value="WGH93330.1"/>
    <property type="molecule type" value="Genomic_DNA"/>
</dbReference>
<sequence length="149" mass="15775">MCEDSGQTSILLVGICAVLLSCAVTILAITQVNLQSRKLLSTADTVASVAAADFRLDAPAISEPNSNSVVTQTPRLNARSARGRVEDYLNSSGAYQRFGDLDVVDVRVLGGDTVVVELTAQAEVPVVSWFLPDGVEVHAESSARTSLQR</sequence>
<protein>
    <submittedName>
        <fullName evidence="2">Uncharacterized protein</fullName>
    </submittedName>
</protein>
<dbReference type="AlphaFoldDB" id="A0AAJ6DC65"/>
<name>A0AAJ6DC65_9MICC</name>
<proteinExistence type="predicted"/>
<evidence type="ECO:0000313" key="2">
    <source>
        <dbReference type="EMBL" id="WGH93330.1"/>
    </source>
</evidence>
<evidence type="ECO:0000256" key="1">
    <source>
        <dbReference type="SAM" id="Phobius"/>
    </source>
</evidence>